<keyword evidence="2" id="KW-0813">Transport</keyword>
<dbReference type="GO" id="GO:0017056">
    <property type="term" value="F:structural constituent of nuclear pore"/>
    <property type="evidence" value="ECO:0007669"/>
    <property type="project" value="TreeGrafter"/>
</dbReference>
<dbReference type="OrthoDB" id="67716at2759"/>
<protein>
    <recommendedName>
        <fullName evidence="10">Nuclear pore complex protein Nup160</fullName>
    </recommendedName>
</protein>
<feature type="domain" description="NUP160 C-terminal TPR" evidence="6">
    <location>
        <begin position="1305"/>
        <end position="1375"/>
    </location>
</feature>
<dbReference type="Pfam" id="PF11715">
    <property type="entry name" value="Beta-prop_Nup120_160"/>
    <property type="match status" value="1"/>
</dbReference>
<dbReference type="PANTHER" id="PTHR21286:SF0">
    <property type="entry name" value="NUCLEAR PORE COMPLEX PROTEIN NUP160"/>
    <property type="match status" value="1"/>
</dbReference>
<feature type="region of interest" description="Disordered" evidence="4">
    <location>
        <begin position="1616"/>
        <end position="1641"/>
    </location>
</feature>
<evidence type="ECO:0000259" key="5">
    <source>
        <dbReference type="Pfam" id="PF11715"/>
    </source>
</evidence>
<name>A0A316U0P3_9BASI</name>
<evidence type="ECO:0000256" key="2">
    <source>
        <dbReference type="ARBA" id="ARBA00022448"/>
    </source>
</evidence>
<keyword evidence="9" id="KW-1185">Reference proteome</keyword>
<feature type="region of interest" description="Disordered" evidence="4">
    <location>
        <begin position="19"/>
        <end position="45"/>
    </location>
</feature>
<feature type="domain" description="Nucleoporin Nup120/160 beta-propeller" evidence="5">
    <location>
        <begin position="78"/>
        <end position="616"/>
    </location>
</feature>
<dbReference type="PANTHER" id="PTHR21286">
    <property type="entry name" value="NUCLEAR PORE COMPLEX PROTEIN NUP160"/>
    <property type="match status" value="1"/>
</dbReference>
<dbReference type="InterPro" id="IPR021717">
    <property type="entry name" value="Nucleoporin_Nup160"/>
</dbReference>
<keyword evidence="3" id="KW-0539">Nucleus</keyword>
<evidence type="ECO:0000313" key="8">
    <source>
        <dbReference type="EMBL" id="PWN18877.1"/>
    </source>
</evidence>
<feature type="domain" description="NUP160 middle TPR" evidence="7">
    <location>
        <begin position="1053"/>
        <end position="1254"/>
    </location>
</feature>
<dbReference type="InterPro" id="IPR059141">
    <property type="entry name" value="Beta-prop_Nup120_160"/>
</dbReference>
<dbReference type="Pfam" id="PF23354">
    <property type="entry name" value="TPR_NUP160_120_M"/>
    <property type="match status" value="1"/>
</dbReference>
<dbReference type="InterPro" id="IPR056536">
    <property type="entry name" value="TPR_NUP160_C"/>
</dbReference>
<evidence type="ECO:0000256" key="3">
    <source>
        <dbReference type="ARBA" id="ARBA00023242"/>
    </source>
</evidence>
<feature type="compositionally biased region" description="Low complexity" evidence="4">
    <location>
        <begin position="249"/>
        <end position="266"/>
    </location>
</feature>
<reference evidence="8 9" key="1">
    <citation type="journal article" date="2018" name="Mol. Biol. Evol.">
        <title>Broad Genomic Sampling Reveals a Smut Pathogenic Ancestry of the Fungal Clade Ustilaginomycotina.</title>
        <authorList>
            <person name="Kijpornyongpan T."/>
            <person name="Mondo S.J."/>
            <person name="Barry K."/>
            <person name="Sandor L."/>
            <person name="Lee J."/>
            <person name="Lipzen A."/>
            <person name="Pangilinan J."/>
            <person name="LaButti K."/>
            <person name="Hainaut M."/>
            <person name="Henrissat B."/>
            <person name="Grigoriev I.V."/>
            <person name="Spatafora J.W."/>
            <person name="Aime M.C."/>
        </authorList>
    </citation>
    <scope>NUCLEOTIDE SEQUENCE [LARGE SCALE GENOMIC DNA]</scope>
    <source>
        <strain evidence="8 9">MCA 4718</strain>
    </source>
</reference>
<dbReference type="RefSeq" id="XP_025346037.1">
    <property type="nucleotide sequence ID" value="XM_025495342.1"/>
</dbReference>
<sequence>MDSSGRSLRLLTHHLSSTASQSAVHTVPSSHPGYEDTVPSASTSSSPFLAQSAAAQFYLHGDDDNNNGHDNETGASLIVLRTLEQGYVLEVSCLPCSEGPVHPFSSPFPQRFLFPAPLLNSMAISPEMASNKVYVTVMTATGWLYRLCFPLHGNSIGDPTHDEDWTTEHRIASIASPSSSSAAVELGGRTPTSLHAIEAGMLLVACKDGTLVKLEQSRATDGSGEYQGPFRESLLRSASFLKGFTQFFSRSSPSSPAPVSVSNTSSDTSAPSHVIAMATHLREDASALGFCLSRDRKLRAWDLVTDTCLRTIELPTAAGEYTSHEEIPAFNSEGPLRPLIRTFAAGKEDVYDYALYLLVYIPAPLPSGSFFALYGVEVLQEDVKALVRKGEPSVAASSSGLGALRLVWQKRCHPETRNLRVELRDACVTGTTADSLAMWSLWDVAGRTVLHNVTLNLDDDADDNEVEAWSAIPYDTSSTYAALYGPRFDSLLSSDTGTPESIAKLFLSLIYEAGRYSSASLSWALDTYSATLRTETIISPTAEDIATIVASGIELRSDTKTGALLYPQYLDQIRREWRRFAGLLEEVDTQGRWPVSLVPTHPTSIPGILMRDRLLFAAEQSLVDAAQTFDRYPVDRTYLAASLGAFYASASGSRREGQARRDDLGSASMEAIECATALLEAIAPNAVASLLTQIDALASAPLESDLLEATLDMWDGAVGTGDSLAVSSVRMRLQAVYASRVAVVLPPQAISDDVAWEMSALEPALWALTDLLTDAAGSTAPYEPAQPVQPSTAIGRALTADGTYQSLQARLNLARSLTVLVLFLHATQEDFTRSFERLPLLLGRLISIGHGLSVLVQLSDCPGAVEASADGSGHDDEGTAVVERMKQLRVGRAHGQVPEDSANLLHKIISLDLLPSHHRRRDAHSEVPGQPQSIAASIASAVASLGITDIGERSIGPSASMPSTIGLLAHRLVETGHPSAALQLVEAFPTTAAAQYVVGRALLATGVLHVQAAEAFLDVLPALLSLSPPVTESSTQEASRLLLSTLPSSVSGGGGSKDHLLSGYYRHIADLFEAIGADAQIALFTRLAVENLRKVDPTSDTLSDLYFRQFRSELALQRFSSCYAIVMEMASVEIVLRRDCLRTLVSAMCEADQVSLLLSYNFAGLQTEVERNLSFKARNCDPRALTGPNYYHILYSYHMQRGDFTSAGAVMYQQAHRLADAHHSVAGVRAVESYLKLAVAQARSYLAAINALSLLASKDAWFANAVINKASNGEAGHHGSAPLSNFVPVQHWQPDSKELGIVRADDVRREYHLVLARLELVQLYPELASPTMALSAADAVALFVRNDQYDKAFSTARALGVDESGIFSSLALKCALTAHIETECMSLQKALQATSNIGGAKSGGDAATQKLLADINEVDDATFVDTFKDVLTESDIATIASWSFLQSSPRTSSWTGPTSTLAWRYLKMHLDTSGPDPKYRLVVLHRLLLLTTSEGQRLDVPRWLITWFEENRSDLLIAAYMRGGLGSDALRAALQWLKQSTKHLDGVTDVSTVGSVAAQQQFVPYLLLDGVLQMAGQPGGTKDDDAGALVAELKKEMTQRRMGVLDEKWRGARKWAEEKERRQNAATATTGAAGTMMVEWD</sequence>
<evidence type="ECO:0000256" key="4">
    <source>
        <dbReference type="SAM" id="MobiDB-lite"/>
    </source>
</evidence>
<evidence type="ECO:0000259" key="7">
    <source>
        <dbReference type="Pfam" id="PF23354"/>
    </source>
</evidence>
<dbReference type="GeneID" id="37017076"/>
<dbReference type="Proteomes" id="UP000245942">
    <property type="component" value="Unassembled WGS sequence"/>
</dbReference>
<evidence type="ECO:0008006" key="10">
    <source>
        <dbReference type="Google" id="ProtNLM"/>
    </source>
</evidence>
<feature type="region of interest" description="Disordered" evidence="4">
    <location>
        <begin position="249"/>
        <end position="269"/>
    </location>
</feature>
<dbReference type="Pfam" id="PF23347">
    <property type="entry name" value="TPR_Nup160_C"/>
    <property type="match status" value="1"/>
</dbReference>
<accession>A0A316U0P3</accession>
<feature type="compositionally biased region" description="Low complexity" evidence="4">
    <location>
        <begin position="1625"/>
        <end position="1635"/>
    </location>
</feature>
<comment type="subcellular location">
    <subcellularLocation>
        <location evidence="1">Nucleus</location>
    </subcellularLocation>
</comment>
<dbReference type="GO" id="GO:0005643">
    <property type="term" value="C:nuclear pore"/>
    <property type="evidence" value="ECO:0007669"/>
    <property type="project" value="TreeGrafter"/>
</dbReference>
<organism evidence="8 9">
    <name type="scientific">Pseudomicrostroma glucosiphilum</name>
    <dbReference type="NCBI Taxonomy" id="1684307"/>
    <lineage>
        <taxon>Eukaryota</taxon>
        <taxon>Fungi</taxon>
        <taxon>Dikarya</taxon>
        <taxon>Basidiomycota</taxon>
        <taxon>Ustilaginomycotina</taxon>
        <taxon>Exobasidiomycetes</taxon>
        <taxon>Microstromatales</taxon>
        <taxon>Microstromatales incertae sedis</taxon>
        <taxon>Pseudomicrostroma</taxon>
    </lineage>
</organism>
<evidence type="ECO:0000259" key="6">
    <source>
        <dbReference type="Pfam" id="PF23347"/>
    </source>
</evidence>
<gene>
    <name evidence="8" type="ORF">BCV69DRAFT_52215</name>
</gene>
<dbReference type="InterPro" id="IPR056535">
    <property type="entry name" value="TPR_NUP160_M"/>
</dbReference>
<dbReference type="STRING" id="1684307.A0A316U0P3"/>
<evidence type="ECO:0000313" key="9">
    <source>
        <dbReference type="Proteomes" id="UP000245942"/>
    </source>
</evidence>
<dbReference type="EMBL" id="KZ819333">
    <property type="protein sequence ID" value="PWN18877.1"/>
    <property type="molecule type" value="Genomic_DNA"/>
</dbReference>
<evidence type="ECO:0000256" key="1">
    <source>
        <dbReference type="ARBA" id="ARBA00004123"/>
    </source>
</evidence>
<proteinExistence type="predicted"/>